<dbReference type="EMBL" id="KZ826366">
    <property type="protein sequence ID" value="PYI04676.1"/>
    <property type="molecule type" value="Genomic_DNA"/>
</dbReference>
<dbReference type="VEuPathDB" id="FungiDB:BO78DRAFT_319850"/>
<evidence type="ECO:0000313" key="2">
    <source>
        <dbReference type="EMBL" id="PYI04676.1"/>
    </source>
</evidence>
<evidence type="ECO:0000313" key="3">
    <source>
        <dbReference type="Proteomes" id="UP000248423"/>
    </source>
</evidence>
<dbReference type="Gene3D" id="3.30.40.10">
    <property type="entry name" value="Zinc/RING finger domain, C3HC4 (zinc finger)"/>
    <property type="match status" value="1"/>
</dbReference>
<dbReference type="Proteomes" id="UP000248423">
    <property type="component" value="Unassembled WGS sequence"/>
</dbReference>
<dbReference type="SUPFAM" id="SSF57903">
    <property type="entry name" value="FYVE/PHD zinc finger"/>
    <property type="match status" value="1"/>
</dbReference>
<gene>
    <name evidence="2" type="ORF">BO78DRAFT_319850</name>
</gene>
<name>A0A319E3L3_ASPSB</name>
<feature type="region of interest" description="Disordered" evidence="1">
    <location>
        <begin position="429"/>
        <end position="448"/>
    </location>
</feature>
<accession>A0A319E3L3</accession>
<dbReference type="OrthoDB" id="1928087at2759"/>
<reference evidence="2 3" key="1">
    <citation type="submission" date="2018-02" db="EMBL/GenBank/DDBJ databases">
        <title>The genomes of Aspergillus section Nigri reveals drivers in fungal speciation.</title>
        <authorList>
            <consortium name="DOE Joint Genome Institute"/>
            <person name="Vesth T.C."/>
            <person name="Nybo J."/>
            <person name="Theobald S."/>
            <person name="Brandl J."/>
            <person name="Frisvad J.C."/>
            <person name="Nielsen K.F."/>
            <person name="Lyhne E.K."/>
            <person name="Kogle M.E."/>
            <person name="Kuo A."/>
            <person name="Riley R."/>
            <person name="Clum A."/>
            <person name="Nolan M."/>
            <person name="Lipzen A."/>
            <person name="Salamov A."/>
            <person name="Henrissat B."/>
            <person name="Wiebenga A."/>
            <person name="De vries R.P."/>
            <person name="Grigoriev I.V."/>
            <person name="Mortensen U.H."/>
            <person name="Andersen M.R."/>
            <person name="Baker S.E."/>
        </authorList>
    </citation>
    <scope>NUCLEOTIDE SEQUENCE [LARGE SCALE GENOMIC DNA]</scope>
    <source>
        <strain evidence="2 3">CBS 121057</strain>
    </source>
</reference>
<keyword evidence="3" id="KW-1185">Reference proteome</keyword>
<dbReference type="AlphaFoldDB" id="A0A319E3L3"/>
<proteinExistence type="predicted"/>
<dbReference type="InterPro" id="IPR011011">
    <property type="entry name" value="Znf_FYVE_PHD"/>
</dbReference>
<organism evidence="2 3">
    <name type="scientific">Aspergillus sclerotiicarbonarius (strain CBS 121057 / IBT 28362)</name>
    <dbReference type="NCBI Taxonomy" id="1448318"/>
    <lineage>
        <taxon>Eukaryota</taxon>
        <taxon>Fungi</taxon>
        <taxon>Dikarya</taxon>
        <taxon>Ascomycota</taxon>
        <taxon>Pezizomycotina</taxon>
        <taxon>Eurotiomycetes</taxon>
        <taxon>Eurotiomycetidae</taxon>
        <taxon>Eurotiales</taxon>
        <taxon>Aspergillaceae</taxon>
        <taxon>Aspergillus</taxon>
        <taxon>Aspergillus subgen. Circumdati</taxon>
    </lineage>
</organism>
<protein>
    <submittedName>
        <fullName evidence="2">Uncharacterized protein</fullName>
    </submittedName>
</protein>
<evidence type="ECO:0000256" key="1">
    <source>
        <dbReference type="SAM" id="MobiDB-lite"/>
    </source>
</evidence>
<sequence>MGCRGLWNLRVNGQWYRSCHPRGRISSPDHPITVKTIKQLCDAPDKLDGWEKAPFPGPLDSDFDWVYTVDLEVRTLTVSFWDSAGGNLKPVAVRLDLATVCQASTLSIDDLRQLPRLWPMEDHNKASEPESRGMVPGQLHLDFGLPTPLNEVQARFFIDCIYPWRYYIDDPLTWHYQSPVFNLMSIALLRLAAWDLEVSFDCDVELPIRFYSIPSWSYPRDNIYWFHGFLVILHGNIESQAMISSAVMKAQPYIENPASQGRDVRMIIISPNHVAFAELSNNTLSCTRNLVLLSDLSATQCSPGFRALSRILTSDCWQKSKMDRETWQHKIPFEMLQLIMQKLEPRDAVAFSQASFTAERCYYASLPQLGDMGVRTSPLLVPCCGRRGGLEEGGIVCSTCYAWMHSDCIDGQGQAFIDQYVCANCQTGESSAGHHPGGIQRDSRRKRRPGCQVRLEGSSKLLQVRLLKPAHLRPSLRFFRPDLSGVPPELITYTIRFNGTFSGLAYGLDDEH</sequence>
<dbReference type="InterPro" id="IPR013083">
    <property type="entry name" value="Znf_RING/FYVE/PHD"/>
</dbReference>